<evidence type="ECO:0008006" key="4">
    <source>
        <dbReference type="Google" id="ProtNLM"/>
    </source>
</evidence>
<reference evidence="3" key="1">
    <citation type="journal article" date="2015" name="Nature">
        <title>Complex archaea that bridge the gap between prokaryotes and eukaryotes.</title>
        <authorList>
            <person name="Spang A."/>
            <person name="Saw J.H."/>
            <person name="Jorgensen S.L."/>
            <person name="Zaremba-Niedzwiedzka K."/>
            <person name="Martijn J."/>
            <person name="Lind A.E."/>
            <person name="van Eijk R."/>
            <person name="Schleper C."/>
            <person name="Guy L."/>
            <person name="Ettema T.J."/>
        </authorList>
    </citation>
    <scope>NUCLEOTIDE SEQUENCE</scope>
</reference>
<dbReference type="Pfam" id="PF06250">
    <property type="entry name" value="YhcG_C"/>
    <property type="match status" value="1"/>
</dbReference>
<dbReference type="PANTHER" id="PTHR30547:SF0">
    <property type="entry name" value="BLR8175 PROTEIN"/>
    <property type="match status" value="1"/>
</dbReference>
<proteinExistence type="predicted"/>
<dbReference type="InterPro" id="IPR041527">
    <property type="entry name" value="YhcG_N"/>
</dbReference>
<feature type="non-terminal residue" evidence="3">
    <location>
        <position position="280"/>
    </location>
</feature>
<dbReference type="EMBL" id="LAZR01012675">
    <property type="protein sequence ID" value="KKM25635.1"/>
    <property type="molecule type" value="Genomic_DNA"/>
</dbReference>
<evidence type="ECO:0000259" key="1">
    <source>
        <dbReference type="Pfam" id="PF06250"/>
    </source>
</evidence>
<organism evidence="3">
    <name type="scientific">marine sediment metagenome</name>
    <dbReference type="NCBI Taxonomy" id="412755"/>
    <lineage>
        <taxon>unclassified sequences</taxon>
        <taxon>metagenomes</taxon>
        <taxon>ecological metagenomes</taxon>
    </lineage>
</organism>
<accession>A0A0F9LDX2</accession>
<dbReference type="InterPro" id="IPR053148">
    <property type="entry name" value="PD-DEXK-like_domain"/>
</dbReference>
<evidence type="ECO:0000259" key="2">
    <source>
        <dbReference type="Pfam" id="PF17761"/>
    </source>
</evidence>
<comment type="caution">
    <text evidence="3">The sequence shown here is derived from an EMBL/GenBank/DDBJ whole genome shotgun (WGS) entry which is preliminary data.</text>
</comment>
<dbReference type="GO" id="GO:0003676">
    <property type="term" value="F:nucleic acid binding"/>
    <property type="evidence" value="ECO:0007669"/>
    <property type="project" value="InterPro"/>
</dbReference>
<gene>
    <name evidence="3" type="ORF">LCGC14_1592980</name>
</gene>
<dbReference type="Pfam" id="PF17761">
    <property type="entry name" value="DUF1016_N"/>
    <property type="match status" value="1"/>
</dbReference>
<dbReference type="AlphaFoldDB" id="A0A0F9LDX2"/>
<feature type="domain" description="YhcG N-terminal" evidence="2">
    <location>
        <begin position="18"/>
        <end position="154"/>
    </location>
</feature>
<dbReference type="InterPro" id="IPR009362">
    <property type="entry name" value="YhcG_C"/>
</dbReference>
<feature type="domain" description="YhcG PDDEXK nuclease" evidence="1">
    <location>
        <begin position="176"/>
        <end position="278"/>
    </location>
</feature>
<protein>
    <recommendedName>
        <fullName evidence="4">DUF1016 domain-containing protein</fullName>
    </recommendedName>
</protein>
<name>A0A0F9LDX2_9ZZZZ</name>
<dbReference type="PANTHER" id="PTHR30547">
    <property type="entry name" value="UNCHARACTERIZED PROTEIN YHCG-RELATED"/>
    <property type="match status" value="1"/>
</dbReference>
<evidence type="ECO:0000313" key="3">
    <source>
        <dbReference type="EMBL" id="KKM25635.1"/>
    </source>
</evidence>
<dbReference type="InterPro" id="IPR011856">
    <property type="entry name" value="tRNA_endonuc-like_dom_sf"/>
</dbReference>
<dbReference type="Gene3D" id="3.40.1350.10">
    <property type="match status" value="1"/>
</dbReference>
<sequence>MAPTTFDRSEYWNWIKSIKDKIRSAKNKAALSVNQQLIELYWELGKDITSKMEDSNWGSKVIDQISMDLNGEFPDMKGFSKRNLYAIRQWYLFYSQRFEFVPQTVAQLPWGHNRLIITKIKDVETALFYSGETVRNGWPRDILEVQIDDNLVDRVGGPSNNFENTLPVPYSKMARQTLKDPYNFDFLGLENEAREREIENEITRNITDFLLELGKGFAFVGRQYQLEVGENEYFLDLLFYHLDLRSYVVIELKSGKFRPEYAGKLNFYLSAVDSTLKKAS</sequence>